<comment type="similarity">
    <text evidence="2 7">Belongs to the peptidase S8 family.</text>
</comment>
<evidence type="ECO:0000256" key="4">
    <source>
        <dbReference type="ARBA" id="ARBA00022670"/>
    </source>
</evidence>
<evidence type="ECO:0000256" key="1">
    <source>
        <dbReference type="ARBA" id="ARBA00004613"/>
    </source>
</evidence>
<gene>
    <name evidence="11" type="ORF">QWY14_07550</name>
</gene>
<dbReference type="InterPro" id="IPR022398">
    <property type="entry name" value="Peptidase_S8_His-AS"/>
</dbReference>
<dbReference type="InterPro" id="IPR054399">
    <property type="entry name" value="Fervidolysin-like_N_prodom"/>
</dbReference>
<dbReference type="InterPro" id="IPR036852">
    <property type="entry name" value="Peptidase_S8/S53_dom_sf"/>
</dbReference>
<evidence type="ECO:0000259" key="9">
    <source>
        <dbReference type="Pfam" id="PF13860"/>
    </source>
</evidence>
<feature type="domain" description="FlgD/Vpr Ig-like" evidence="9">
    <location>
        <begin position="418"/>
        <end position="493"/>
    </location>
</feature>
<dbReference type="PROSITE" id="PS51892">
    <property type="entry name" value="SUBTILASE"/>
    <property type="match status" value="1"/>
</dbReference>
<feature type="domain" description="Fervidolysin-like N-terminal prodomain" evidence="10">
    <location>
        <begin position="46"/>
        <end position="119"/>
    </location>
</feature>
<keyword evidence="5 7" id="KW-0378">Hydrolase</keyword>
<dbReference type="SUPFAM" id="SSF52743">
    <property type="entry name" value="Subtilisin-like"/>
    <property type="match status" value="1"/>
</dbReference>
<dbReference type="Gene3D" id="3.40.50.200">
    <property type="entry name" value="Peptidase S8/S53 domain"/>
    <property type="match status" value="1"/>
</dbReference>
<keyword evidence="3" id="KW-0964">Secreted</keyword>
<evidence type="ECO:0000313" key="12">
    <source>
        <dbReference type="Proteomes" id="UP001172055"/>
    </source>
</evidence>
<accession>A0ABT8N1P2</accession>
<dbReference type="InterPro" id="IPR050131">
    <property type="entry name" value="Peptidase_S8_subtilisin-like"/>
</dbReference>
<feature type="domain" description="FlgD/Vpr Ig-like" evidence="9">
    <location>
        <begin position="539"/>
        <end position="592"/>
    </location>
</feature>
<evidence type="ECO:0000256" key="3">
    <source>
        <dbReference type="ARBA" id="ARBA00022525"/>
    </source>
</evidence>
<organism evidence="11 12">
    <name type="scientific">Planococcus shixiaomingii</name>
    <dbReference type="NCBI Taxonomy" id="3058393"/>
    <lineage>
        <taxon>Bacteria</taxon>
        <taxon>Bacillati</taxon>
        <taxon>Bacillota</taxon>
        <taxon>Bacilli</taxon>
        <taxon>Bacillales</taxon>
        <taxon>Caryophanaceae</taxon>
        <taxon>Planococcus</taxon>
    </lineage>
</organism>
<dbReference type="Pfam" id="PF13860">
    <property type="entry name" value="FlgD_ig"/>
    <property type="match status" value="3"/>
</dbReference>
<dbReference type="Pfam" id="PF22148">
    <property type="entry name" value="Fervidolysin_NPro-like"/>
    <property type="match status" value="1"/>
</dbReference>
<dbReference type="RefSeq" id="WP_301723238.1">
    <property type="nucleotide sequence ID" value="NZ_JAUJWV010000001.1"/>
</dbReference>
<dbReference type="PANTHER" id="PTHR43806">
    <property type="entry name" value="PEPTIDASE S8"/>
    <property type="match status" value="1"/>
</dbReference>
<dbReference type="CDD" id="cd07484">
    <property type="entry name" value="Peptidases_S8_Thermitase_like"/>
    <property type="match status" value="1"/>
</dbReference>
<dbReference type="Proteomes" id="UP001172055">
    <property type="component" value="Unassembled WGS sequence"/>
</dbReference>
<dbReference type="PANTHER" id="PTHR43806:SF11">
    <property type="entry name" value="CEREVISIN-RELATED"/>
    <property type="match status" value="1"/>
</dbReference>
<feature type="active site" description="Charge relay system" evidence="7">
    <location>
        <position position="163"/>
    </location>
</feature>
<feature type="active site" description="Charge relay system" evidence="7">
    <location>
        <position position="347"/>
    </location>
</feature>
<protein>
    <submittedName>
        <fullName evidence="11">S8 family serine peptidase</fullName>
    </submittedName>
</protein>
<reference evidence="11 12" key="1">
    <citation type="submission" date="2023-06" db="EMBL/GenBank/DDBJ databases">
        <title>Novel species in genus Planococcus.</title>
        <authorList>
            <person name="Ning S."/>
        </authorList>
    </citation>
    <scope>NUCLEOTIDE SEQUENCE [LARGE SCALE GENOMIC DNA]</scope>
    <source>
        <strain evidence="11 12">N028</strain>
    </source>
</reference>
<dbReference type="InterPro" id="IPR000209">
    <property type="entry name" value="Peptidase_S8/S53_dom"/>
</dbReference>
<comment type="caution">
    <text evidence="11">The sequence shown here is derived from an EMBL/GenBank/DDBJ whole genome shotgun (WGS) entry which is preliminary data.</text>
</comment>
<evidence type="ECO:0000256" key="5">
    <source>
        <dbReference type="ARBA" id="ARBA00022801"/>
    </source>
</evidence>
<sequence length="826" mass="89060">MKFTFSFPMIVINFLLTFFLFSTNVLADDIMVEPQISKNSTATMFDDEKEYNSHELIVKFKTGVTAAEKQKVLDLVEGTEVSSMMNGEISLVSIPKSNELVTVADQMLKQKTIDFVQPNYEVERTYTPIDSGYQKQWHLKKIQMPKAWDITKGSSKITVAVIDGGVQTNHPDLKGKIVSPYNAVTGGTAIPSDMHGTHVAGTIAASINKTGVVGVAPNIKLMPINVFYGLSADSYDVADAIIYAADNGANVINMSIGSYYYSYVEDLATAYAKDKGVTIIASAGNDDTSKNSYPAALASVIAVSATDSKDRITNFSNYGYNIDIAAPGVDIYATTTGSSYRYLSGTSMAAPVVSGVAALILSKNPLLSPDQVENILAKSSVDLGSEGWDYFYGYGRVDALQALKKTPAPITDITSSSTFTASGANKNSISLTAQKGATLSVYIQNSKGTTIKKVVPPGKWTGGKLTASWDGKRDSGLYASSGSYTVVAKLTNGKETVYKKKTVKLTNQVKPTINIGSSFLYSPAVKSKLALSYDINQTTTITAKIYDSKNTVVKTILNNKSVTAKTNKIEWNGTNSKGQKVKDGTYKLVLSGVGANKMKAANANVSVKIDTTKPTAQTELLSSPFKFDGAVKNAVKVAFKENVTATTYVTTDKGVKVKRLTNNQTFNSGAFTLIWDGKNDEGKFVSEGSYMYQAEVKDAAGNLFVTKTKVFSMQDWQKPVVSSTKELTYKTEGDLTFSYSLSKSASVTIQLLKNGQVVRTVESGISKNAGANKFVWDGKDQKGNVLTDGKYQYTILAVDKYKNTNSHTGNMTVALTAVDLSTMNTH</sequence>
<evidence type="ECO:0000313" key="11">
    <source>
        <dbReference type="EMBL" id="MDN7241643.1"/>
    </source>
</evidence>
<comment type="subcellular location">
    <subcellularLocation>
        <location evidence="1">Secreted</location>
    </subcellularLocation>
</comment>
<dbReference type="Pfam" id="PF00082">
    <property type="entry name" value="Peptidase_S8"/>
    <property type="match status" value="1"/>
</dbReference>
<keyword evidence="4 7" id="KW-0645">Protease</keyword>
<evidence type="ECO:0000259" key="10">
    <source>
        <dbReference type="Pfam" id="PF22148"/>
    </source>
</evidence>
<dbReference type="InterPro" id="IPR025965">
    <property type="entry name" value="FlgD/Vpr_Ig-like"/>
</dbReference>
<dbReference type="PROSITE" id="PS00137">
    <property type="entry name" value="SUBTILASE_HIS"/>
    <property type="match status" value="1"/>
</dbReference>
<name>A0ABT8N1P2_9BACL</name>
<dbReference type="InterPro" id="IPR034084">
    <property type="entry name" value="Thermitase-like_dom"/>
</dbReference>
<dbReference type="Gene3D" id="2.60.40.4070">
    <property type="match status" value="4"/>
</dbReference>
<evidence type="ECO:0000256" key="7">
    <source>
        <dbReference type="PROSITE-ProRule" id="PRU01240"/>
    </source>
</evidence>
<proteinExistence type="inferred from homology"/>
<feature type="domain" description="FlgD/Vpr Ig-like" evidence="9">
    <location>
        <begin position="733"/>
        <end position="797"/>
    </location>
</feature>
<dbReference type="InterPro" id="IPR023828">
    <property type="entry name" value="Peptidase_S8_Ser-AS"/>
</dbReference>
<feature type="domain" description="Peptidase S8/S53" evidence="8">
    <location>
        <begin position="155"/>
        <end position="395"/>
    </location>
</feature>
<keyword evidence="12" id="KW-1185">Reference proteome</keyword>
<evidence type="ECO:0000256" key="6">
    <source>
        <dbReference type="ARBA" id="ARBA00022825"/>
    </source>
</evidence>
<dbReference type="InterPro" id="IPR015500">
    <property type="entry name" value="Peptidase_S8_subtilisin-rel"/>
</dbReference>
<dbReference type="PRINTS" id="PR00723">
    <property type="entry name" value="SUBTILISIN"/>
</dbReference>
<feature type="active site" description="Charge relay system" evidence="7">
    <location>
        <position position="195"/>
    </location>
</feature>
<dbReference type="PROSITE" id="PS00138">
    <property type="entry name" value="SUBTILASE_SER"/>
    <property type="match status" value="1"/>
</dbReference>
<evidence type="ECO:0000259" key="8">
    <source>
        <dbReference type="Pfam" id="PF00082"/>
    </source>
</evidence>
<evidence type="ECO:0000256" key="2">
    <source>
        <dbReference type="ARBA" id="ARBA00011073"/>
    </source>
</evidence>
<keyword evidence="6 7" id="KW-0720">Serine protease</keyword>
<dbReference type="EMBL" id="JAUJWV010000001">
    <property type="protein sequence ID" value="MDN7241643.1"/>
    <property type="molecule type" value="Genomic_DNA"/>
</dbReference>